<accession>A0A8H4QLG1</accession>
<evidence type="ECO:0000313" key="9">
    <source>
        <dbReference type="Proteomes" id="UP000521872"/>
    </source>
</evidence>
<keyword evidence="4 6" id="KW-0862">Zinc</keyword>
<keyword evidence="3 6" id="KW-0479">Metal-binding</keyword>
<reference evidence="8 9" key="1">
    <citation type="submission" date="2019-12" db="EMBL/GenBank/DDBJ databases">
        <authorList>
            <person name="Floudas D."/>
            <person name="Bentzer J."/>
            <person name="Ahren D."/>
            <person name="Johansson T."/>
            <person name="Persson P."/>
            <person name="Tunlid A."/>
        </authorList>
    </citation>
    <scope>NUCLEOTIDE SEQUENCE [LARGE SCALE GENOMIC DNA]</scope>
    <source>
        <strain evidence="8 9">CBS 102.39</strain>
    </source>
</reference>
<dbReference type="Gene3D" id="3.90.180.10">
    <property type="entry name" value="Medium-chain alcohol dehydrogenases, catalytic domain"/>
    <property type="match status" value="1"/>
</dbReference>
<feature type="domain" description="Enoyl reductase (ER)" evidence="7">
    <location>
        <begin position="8"/>
        <end position="366"/>
    </location>
</feature>
<dbReference type="InterPro" id="IPR036291">
    <property type="entry name" value="NAD(P)-bd_dom_sf"/>
</dbReference>
<keyword evidence="5" id="KW-0560">Oxidoreductase</keyword>
<gene>
    <name evidence="8" type="ORF">D9613_010930</name>
</gene>
<comment type="caution">
    <text evidence="8">The sequence shown here is derived from an EMBL/GenBank/DDBJ whole genome shotgun (WGS) entry which is preliminary data.</text>
</comment>
<keyword evidence="9" id="KW-1185">Reference proteome</keyword>
<dbReference type="CDD" id="cd08233">
    <property type="entry name" value="butanediol_DH_like"/>
    <property type="match status" value="1"/>
</dbReference>
<dbReference type="GO" id="GO:0008270">
    <property type="term" value="F:zinc ion binding"/>
    <property type="evidence" value="ECO:0007669"/>
    <property type="project" value="InterPro"/>
</dbReference>
<dbReference type="AlphaFoldDB" id="A0A8H4QLG1"/>
<dbReference type="InterPro" id="IPR020843">
    <property type="entry name" value="ER"/>
</dbReference>
<evidence type="ECO:0000259" key="7">
    <source>
        <dbReference type="SMART" id="SM00829"/>
    </source>
</evidence>
<evidence type="ECO:0000256" key="1">
    <source>
        <dbReference type="ARBA" id="ARBA00001947"/>
    </source>
</evidence>
<dbReference type="PANTHER" id="PTHR43161:SF23">
    <property type="entry name" value="(R,R)-BUTANEDIOL DEHYDROGENASE-RELATED"/>
    <property type="match status" value="1"/>
</dbReference>
<dbReference type="Pfam" id="PF00107">
    <property type="entry name" value="ADH_zinc_N"/>
    <property type="match status" value="1"/>
</dbReference>
<dbReference type="GO" id="GO:0000721">
    <property type="term" value="F:(R,R)-butanediol dehydrogenase activity"/>
    <property type="evidence" value="ECO:0007669"/>
    <property type="project" value="TreeGrafter"/>
</dbReference>
<evidence type="ECO:0000256" key="5">
    <source>
        <dbReference type="ARBA" id="ARBA00023002"/>
    </source>
</evidence>
<evidence type="ECO:0000256" key="6">
    <source>
        <dbReference type="RuleBase" id="RU361277"/>
    </source>
</evidence>
<dbReference type="SUPFAM" id="SSF51735">
    <property type="entry name" value="NAD(P)-binding Rossmann-fold domains"/>
    <property type="match status" value="1"/>
</dbReference>
<evidence type="ECO:0000256" key="3">
    <source>
        <dbReference type="ARBA" id="ARBA00022723"/>
    </source>
</evidence>
<dbReference type="SMART" id="SM00829">
    <property type="entry name" value="PKS_ER"/>
    <property type="match status" value="1"/>
</dbReference>
<dbReference type="InterPro" id="IPR002328">
    <property type="entry name" value="ADH_Zn_CS"/>
</dbReference>
<dbReference type="PROSITE" id="PS00059">
    <property type="entry name" value="ADH_ZINC"/>
    <property type="match status" value="1"/>
</dbReference>
<proteinExistence type="inferred from homology"/>
<dbReference type="GO" id="GO:0005737">
    <property type="term" value="C:cytoplasm"/>
    <property type="evidence" value="ECO:0007669"/>
    <property type="project" value="TreeGrafter"/>
</dbReference>
<comment type="cofactor">
    <cofactor evidence="1 6">
        <name>Zn(2+)</name>
        <dbReference type="ChEBI" id="CHEBI:29105"/>
    </cofactor>
</comment>
<name>A0A8H4QLG1_9AGAR</name>
<sequence>MKAARFYGPGNVRIEDIPEPQSRAGQLKVKIAWNGISGSDLHAYLAKIPKYASADKEDEVTGEKAPVTLGHEFSGTVVGLGEGVDQDRWKVGQNVVIEPVISCLKNTRVFCKAGTRNLCPGANFIGIAGWGGGLAEYIAVDTRYVHILPEGVSLEVGAMIEPLAVAYYSVKRSGFKKGQNALVIGGGPIGLFILKVLRSIDPSALIIVSEPASGRRSLASKHGATLVLDPLEPGADGKPSPTTVPSAVYQATNGVGIDVAFEAAGIQAGLDAALFSLRPRGTLVNVAVWEKDPVGISMNLVTAREINIIGILGYTGIHPELIEAVASGKIKDLEELITRKIPIEDVVEKGIMALLNDKDSQVKILVHP</sequence>
<dbReference type="PANTHER" id="PTHR43161">
    <property type="entry name" value="SORBITOL DEHYDROGENASE"/>
    <property type="match status" value="1"/>
</dbReference>
<dbReference type="InterPro" id="IPR013154">
    <property type="entry name" value="ADH-like_N"/>
</dbReference>
<dbReference type="Proteomes" id="UP000521872">
    <property type="component" value="Unassembled WGS sequence"/>
</dbReference>
<protein>
    <recommendedName>
        <fullName evidence="7">Enoyl reductase (ER) domain-containing protein</fullName>
    </recommendedName>
</protein>
<dbReference type="InterPro" id="IPR013149">
    <property type="entry name" value="ADH-like_C"/>
</dbReference>
<dbReference type="Gene3D" id="3.40.50.720">
    <property type="entry name" value="NAD(P)-binding Rossmann-like Domain"/>
    <property type="match status" value="1"/>
</dbReference>
<evidence type="ECO:0000256" key="2">
    <source>
        <dbReference type="ARBA" id="ARBA00008072"/>
    </source>
</evidence>
<evidence type="ECO:0000313" key="8">
    <source>
        <dbReference type="EMBL" id="KAF4613249.1"/>
    </source>
</evidence>
<organism evidence="8 9">
    <name type="scientific">Agrocybe pediades</name>
    <dbReference type="NCBI Taxonomy" id="84607"/>
    <lineage>
        <taxon>Eukaryota</taxon>
        <taxon>Fungi</taxon>
        <taxon>Dikarya</taxon>
        <taxon>Basidiomycota</taxon>
        <taxon>Agaricomycotina</taxon>
        <taxon>Agaricomycetes</taxon>
        <taxon>Agaricomycetidae</taxon>
        <taxon>Agaricales</taxon>
        <taxon>Agaricineae</taxon>
        <taxon>Strophariaceae</taxon>
        <taxon>Agrocybe</taxon>
    </lineage>
</organism>
<comment type="similarity">
    <text evidence="2 6">Belongs to the zinc-containing alcohol dehydrogenase family.</text>
</comment>
<evidence type="ECO:0000256" key="4">
    <source>
        <dbReference type="ARBA" id="ARBA00022833"/>
    </source>
</evidence>
<dbReference type="InterPro" id="IPR011032">
    <property type="entry name" value="GroES-like_sf"/>
</dbReference>
<dbReference type="SUPFAM" id="SSF50129">
    <property type="entry name" value="GroES-like"/>
    <property type="match status" value="1"/>
</dbReference>
<dbReference type="EMBL" id="JAACJL010000046">
    <property type="protein sequence ID" value="KAF4613249.1"/>
    <property type="molecule type" value="Genomic_DNA"/>
</dbReference>
<dbReference type="Pfam" id="PF08240">
    <property type="entry name" value="ADH_N"/>
    <property type="match status" value="1"/>
</dbReference>
<dbReference type="GO" id="GO:0034079">
    <property type="term" value="P:butanediol biosynthetic process"/>
    <property type="evidence" value="ECO:0007669"/>
    <property type="project" value="TreeGrafter"/>
</dbReference>